<gene>
    <name evidence="1" type="ORF">APHNP_1565</name>
</gene>
<proteinExistence type="predicted"/>
<evidence type="ECO:0000313" key="1">
    <source>
        <dbReference type="EMBL" id="KJV67432.1"/>
    </source>
</evidence>
<protein>
    <submittedName>
        <fullName evidence="1">Putative hGE-14 protein</fullName>
    </submittedName>
</protein>
<evidence type="ECO:0000313" key="2">
    <source>
        <dbReference type="Proteomes" id="UP000033385"/>
    </source>
</evidence>
<reference evidence="1 2" key="1">
    <citation type="submission" date="2015-01" db="EMBL/GenBank/DDBJ databases">
        <title>Genome Sequencing of Rickettsiales.</title>
        <authorList>
            <person name="Daugherty S.C."/>
            <person name="Su Q."/>
            <person name="Abolude K."/>
            <person name="Beier-Sexton M."/>
            <person name="Carlyon J.A."/>
            <person name="Carter R."/>
            <person name="Day N.P."/>
            <person name="Dumler S.J."/>
            <person name="Dyachenko V."/>
            <person name="Godinez A."/>
            <person name="Kurtti T.J."/>
            <person name="Lichay M."/>
            <person name="Mullins K.E."/>
            <person name="Ott S."/>
            <person name="Pappas-Brown V."/>
            <person name="Paris D.H."/>
            <person name="Patel P."/>
            <person name="Richards A.L."/>
            <person name="Sadzewicz L."/>
            <person name="Sears K."/>
            <person name="Seidman D."/>
            <person name="Sengamalay N."/>
            <person name="Stenos J."/>
            <person name="Tallon L.J."/>
            <person name="Vincent G."/>
            <person name="Fraser C.M."/>
            <person name="Munderloh U."/>
            <person name="Dunning-Hotopp J.C."/>
        </authorList>
    </citation>
    <scope>NUCLEOTIDE SEQUENCE [LARGE SCALE GENOMIC DNA]</scope>
    <source>
        <strain evidence="1 2">ApNP</strain>
    </source>
</reference>
<sequence>MHTPRIFTSPGMSGYAYSGLSSREYKDSLCRAITTGLIPYDEFLKVLRECVLELSSTLNELRDVNVVFAANVGRIDFIGSYVDAESIASAGPTGRERVLYEIIHSLYDALQDCATAACNQDVARFMDPDFCRRGAHLQIAKACGILVNALVMAQCCARTFSMSFASDMGERDADSVYHASMALSAYVNAKFSALSTCLNSSVSTEEKERRKAILRMVRHNIELCNKVAELLSTYISSCFRSRIEHCCNGLLGAVESSATECEAMVRNNESAKRRLDTAGKARTSFQYYFRIYSRCSNPKWNKQGEYTRDLLHVIGSLFSIYRGYASTDNAGHVVAGKVEHCLRILLALHRISGCITIYKVRKIYLDMCTVYDEIQECITRGLLLNPRQKLGSVMLCWGIFRQ</sequence>
<organism evidence="1 2">
    <name type="scientific">Anaplasma phagocytophilum str. ApNP</name>
    <dbReference type="NCBI Taxonomy" id="1359153"/>
    <lineage>
        <taxon>Bacteria</taxon>
        <taxon>Pseudomonadati</taxon>
        <taxon>Pseudomonadota</taxon>
        <taxon>Alphaproteobacteria</taxon>
        <taxon>Rickettsiales</taxon>
        <taxon>Anaplasmataceae</taxon>
        <taxon>Anaplasma</taxon>
        <taxon>phagocytophilum group</taxon>
    </lineage>
</organism>
<comment type="caution">
    <text evidence="1">The sequence shown here is derived from an EMBL/GenBank/DDBJ whole genome shotgun (WGS) entry which is preliminary data.</text>
</comment>
<name>A0A0F3NI81_ANAPH</name>
<dbReference type="Proteomes" id="UP000033385">
    <property type="component" value="Unassembled WGS sequence"/>
</dbReference>
<dbReference type="PATRIC" id="fig|1359153.3.peg.1599"/>
<dbReference type="NCBIfam" id="NF047348">
    <property type="entry name" value="HGE-14_Nterm"/>
    <property type="match status" value="1"/>
</dbReference>
<dbReference type="AlphaFoldDB" id="A0A0F3NI81"/>
<accession>A0A0F3NI81</accession>
<dbReference type="EMBL" id="LANW01000001">
    <property type="protein sequence ID" value="KJV67432.1"/>
    <property type="molecule type" value="Genomic_DNA"/>
</dbReference>